<evidence type="ECO:0000313" key="4">
    <source>
        <dbReference type="Proteomes" id="UP000243052"/>
    </source>
</evidence>
<accession>A0A109UZU4</accession>
<sequence length="362" mass="41990">MTYKLVSLAFRGNNWVENNYYRNYLPIMDNTRYNYNAPVPANLPKPTSSGTLEGPPPKRYRPNNFENNPAHVPNMLYQQPDYGQYAEGYYGMPQLGYAPQWQHAPQYAYPYYLQPPQVSQYPHIVPQMAESIPNANHRNTIHDIVKKEEKGDVLKASLTSEMELKETKGTRIEENEDNEVNNCNIRTEHISDDEIDGTAGDDSLLIPGTSISLKTEDDIAKWREDRRKMWLVKISNNKEKHKKDMNIEDKHIASSPLVQVKKEKNFINSIQNQVNRYNPQPRLNLGLVQRSMASENSKLLGFIKQLGEAKMLEYVLTDKEKDILFGRTNKIPFGKNGNNNHNNRPQQRNFMNNRTSQSRYNR</sequence>
<feature type="domain" description="FMR1-interacting protein 1 conserved" evidence="2">
    <location>
        <begin position="206"/>
        <end position="250"/>
    </location>
</feature>
<keyword evidence="4" id="KW-1185">Reference proteome</keyword>
<dbReference type="InterPro" id="IPR019496">
    <property type="entry name" value="NUFIP1_cons_dom"/>
</dbReference>
<dbReference type="Pfam" id="PF10453">
    <property type="entry name" value="NUFIP1"/>
    <property type="match status" value="1"/>
</dbReference>
<dbReference type="GeneID" id="28724635"/>
<reference evidence="3 4" key="1">
    <citation type="submission" date="2016-01" db="EMBL/GenBank/DDBJ databases">
        <title>Genome sequence of the yeast Holleya sinecauda.</title>
        <authorList>
            <person name="Dietrich F.S."/>
        </authorList>
    </citation>
    <scope>NUCLEOTIDE SEQUENCE [LARGE SCALE GENOMIC DNA]</scope>
    <source>
        <strain evidence="3 4">ATCC 58844</strain>
    </source>
</reference>
<dbReference type="AlphaFoldDB" id="A0A109UZU4"/>
<feature type="region of interest" description="Disordered" evidence="1">
    <location>
        <begin position="328"/>
        <end position="362"/>
    </location>
</feature>
<dbReference type="STRING" id="45286.A0A109UZU4"/>
<feature type="region of interest" description="Disordered" evidence="1">
    <location>
        <begin position="39"/>
        <end position="58"/>
    </location>
</feature>
<dbReference type="EMBL" id="CP014245">
    <property type="protein sequence ID" value="AMD21348.1"/>
    <property type="molecule type" value="Genomic_DNA"/>
</dbReference>
<evidence type="ECO:0000259" key="2">
    <source>
        <dbReference type="Pfam" id="PF10453"/>
    </source>
</evidence>
<name>A0A109UZU4_9SACH</name>
<proteinExistence type="predicted"/>
<organism evidence="3 4">
    <name type="scientific">Eremothecium sinecaudum</name>
    <dbReference type="NCBI Taxonomy" id="45286"/>
    <lineage>
        <taxon>Eukaryota</taxon>
        <taxon>Fungi</taxon>
        <taxon>Dikarya</taxon>
        <taxon>Ascomycota</taxon>
        <taxon>Saccharomycotina</taxon>
        <taxon>Saccharomycetes</taxon>
        <taxon>Saccharomycetales</taxon>
        <taxon>Saccharomycetaceae</taxon>
        <taxon>Eremothecium</taxon>
    </lineage>
</organism>
<evidence type="ECO:0000256" key="1">
    <source>
        <dbReference type="SAM" id="MobiDB-lite"/>
    </source>
</evidence>
<gene>
    <name evidence="3" type="ORF">AW171_hschr53296</name>
</gene>
<evidence type="ECO:0000313" key="3">
    <source>
        <dbReference type="EMBL" id="AMD21348.1"/>
    </source>
</evidence>
<dbReference type="Gene3D" id="6.10.250.1790">
    <property type="match status" value="1"/>
</dbReference>
<feature type="compositionally biased region" description="Polar residues" evidence="1">
    <location>
        <begin position="351"/>
        <end position="362"/>
    </location>
</feature>
<protein>
    <submittedName>
        <fullName evidence="3">HER069Cp</fullName>
    </submittedName>
</protein>
<feature type="compositionally biased region" description="Low complexity" evidence="1">
    <location>
        <begin position="332"/>
        <end position="350"/>
    </location>
</feature>
<dbReference type="Proteomes" id="UP000243052">
    <property type="component" value="Chromosome v"/>
</dbReference>
<dbReference type="RefSeq" id="XP_017988344.1">
    <property type="nucleotide sequence ID" value="XM_018132855.1"/>
</dbReference>
<dbReference type="OrthoDB" id="273070at2759"/>